<dbReference type="GeneID" id="97192320"/>
<sequence>MANIKSAKKRILVAETKTARNKAIKSKVKTCVKKVETAVANKDAAAAKEALSIAIAEINKAGSKGVYHKNTCARKVSRLAKAVNSIA</sequence>
<dbReference type="EMBL" id="QVLX01000004">
    <property type="protein sequence ID" value="RGE87140.1"/>
    <property type="molecule type" value="Genomic_DNA"/>
</dbReference>
<evidence type="ECO:0000256" key="8">
    <source>
        <dbReference type="HAMAP-Rule" id="MF_00500"/>
    </source>
</evidence>
<comment type="caution">
    <text evidence="9">The sequence shown here is derived from an EMBL/GenBank/DDBJ whole genome shotgun (WGS) entry which is preliminary data.</text>
</comment>
<evidence type="ECO:0000256" key="3">
    <source>
        <dbReference type="ARBA" id="ARBA00022730"/>
    </source>
</evidence>
<dbReference type="Proteomes" id="UP000261080">
    <property type="component" value="Unassembled WGS sequence"/>
</dbReference>
<keyword evidence="5 8" id="KW-0689">Ribosomal protein</keyword>
<dbReference type="InterPro" id="IPR036510">
    <property type="entry name" value="Ribosomal_bS20_sf"/>
</dbReference>
<keyword evidence="4 8" id="KW-0694">RNA-binding</keyword>
<evidence type="ECO:0000313" key="9">
    <source>
        <dbReference type="EMBL" id="RGE87140.1"/>
    </source>
</evidence>
<dbReference type="NCBIfam" id="TIGR00029">
    <property type="entry name" value="S20"/>
    <property type="match status" value="1"/>
</dbReference>
<proteinExistence type="inferred from homology"/>
<evidence type="ECO:0000256" key="1">
    <source>
        <dbReference type="ARBA" id="ARBA00003134"/>
    </source>
</evidence>
<reference evidence="9 10" key="1">
    <citation type="submission" date="2018-08" db="EMBL/GenBank/DDBJ databases">
        <title>A genome reference for cultivated species of the human gut microbiota.</title>
        <authorList>
            <person name="Zou Y."/>
            <person name="Xue W."/>
            <person name="Luo G."/>
        </authorList>
    </citation>
    <scope>NUCLEOTIDE SEQUENCE [LARGE SCALE GENOMIC DNA]</scope>
    <source>
        <strain evidence="9 10">AF37-2AT</strain>
    </source>
</reference>
<dbReference type="InterPro" id="IPR002583">
    <property type="entry name" value="Ribosomal_bS20"/>
</dbReference>
<protein>
    <recommendedName>
        <fullName evidence="7 8">Small ribosomal subunit protein bS20</fullName>
    </recommendedName>
</protein>
<accession>A0A3E3K1W3</accession>
<keyword evidence="6 8" id="KW-0687">Ribonucleoprotein</keyword>
<dbReference type="PANTHER" id="PTHR33398:SF1">
    <property type="entry name" value="SMALL RIBOSOMAL SUBUNIT PROTEIN BS20C"/>
    <property type="match status" value="1"/>
</dbReference>
<dbReference type="FunFam" id="1.20.58.110:FF:000001">
    <property type="entry name" value="30S ribosomal protein S20"/>
    <property type="match status" value="1"/>
</dbReference>
<gene>
    <name evidence="8" type="primary">rpsT</name>
    <name evidence="9" type="ORF">DW016_09445</name>
</gene>
<dbReference type="Gene3D" id="1.20.58.110">
    <property type="entry name" value="Ribosomal protein S20"/>
    <property type="match status" value="1"/>
</dbReference>
<dbReference type="GO" id="GO:0005829">
    <property type="term" value="C:cytosol"/>
    <property type="evidence" value="ECO:0007669"/>
    <property type="project" value="TreeGrafter"/>
</dbReference>
<keyword evidence="10" id="KW-1185">Reference proteome</keyword>
<dbReference type="AlphaFoldDB" id="A0A3E3K1W3"/>
<dbReference type="GO" id="GO:0003735">
    <property type="term" value="F:structural constituent of ribosome"/>
    <property type="evidence" value="ECO:0007669"/>
    <property type="project" value="InterPro"/>
</dbReference>
<comment type="function">
    <text evidence="1 8">Binds directly to 16S ribosomal RNA.</text>
</comment>
<dbReference type="HAMAP" id="MF_00500">
    <property type="entry name" value="Ribosomal_bS20"/>
    <property type="match status" value="1"/>
</dbReference>
<dbReference type="GO" id="GO:0015935">
    <property type="term" value="C:small ribosomal subunit"/>
    <property type="evidence" value="ECO:0007669"/>
    <property type="project" value="TreeGrafter"/>
</dbReference>
<comment type="similarity">
    <text evidence="2 8">Belongs to the bacterial ribosomal protein bS20 family.</text>
</comment>
<evidence type="ECO:0000256" key="6">
    <source>
        <dbReference type="ARBA" id="ARBA00023274"/>
    </source>
</evidence>
<evidence type="ECO:0000256" key="4">
    <source>
        <dbReference type="ARBA" id="ARBA00022884"/>
    </source>
</evidence>
<organism evidence="9 10">
    <name type="scientific">Sellimonas intestinalis</name>
    <dbReference type="NCBI Taxonomy" id="1653434"/>
    <lineage>
        <taxon>Bacteria</taxon>
        <taxon>Bacillati</taxon>
        <taxon>Bacillota</taxon>
        <taxon>Clostridia</taxon>
        <taxon>Lachnospirales</taxon>
        <taxon>Lachnospiraceae</taxon>
        <taxon>Sellimonas</taxon>
    </lineage>
</organism>
<evidence type="ECO:0000256" key="5">
    <source>
        <dbReference type="ARBA" id="ARBA00022980"/>
    </source>
</evidence>
<dbReference type="Pfam" id="PF01649">
    <property type="entry name" value="Ribosomal_S20p"/>
    <property type="match status" value="1"/>
</dbReference>
<name>A0A3E3K1W3_9FIRM</name>
<dbReference type="OrthoDB" id="9808392at2"/>
<evidence type="ECO:0000256" key="7">
    <source>
        <dbReference type="ARBA" id="ARBA00035136"/>
    </source>
</evidence>
<dbReference type="PANTHER" id="PTHR33398">
    <property type="entry name" value="30S RIBOSOMAL PROTEIN S20"/>
    <property type="match status" value="1"/>
</dbReference>
<evidence type="ECO:0000256" key="2">
    <source>
        <dbReference type="ARBA" id="ARBA00007634"/>
    </source>
</evidence>
<keyword evidence="3 8" id="KW-0699">rRNA-binding</keyword>
<dbReference type="GO" id="GO:0070181">
    <property type="term" value="F:small ribosomal subunit rRNA binding"/>
    <property type="evidence" value="ECO:0007669"/>
    <property type="project" value="TreeGrafter"/>
</dbReference>
<dbReference type="GO" id="GO:0006412">
    <property type="term" value="P:translation"/>
    <property type="evidence" value="ECO:0007669"/>
    <property type="project" value="UniProtKB-UniRule"/>
</dbReference>
<dbReference type="RefSeq" id="WP_024732231.1">
    <property type="nucleotide sequence ID" value="NZ_CALBAT010000032.1"/>
</dbReference>
<evidence type="ECO:0000313" key="10">
    <source>
        <dbReference type="Proteomes" id="UP000261080"/>
    </source>
</evidence>
<dbReference type="SUPFAM" id="SSF46992">
    <property type="entry name" value="Ribosomal protein S20"/>
    <property type="match status" value="1"/>
</dbReference>